<proteinExistence type="predicted"/>
<dbReference type="InterPro" id="IPR036291">
    <property type="entry name" value="NAD(P)-bd_dom_sf"/>
</dbReference>
<evidence type="ECO:0000313" key="3">
    <source>
        <dbReference type="Proteomes" id="UP000249304"/>
    </source>
</evidence>
<sequence length="294" mass="31037">MTYWTGRTVLITGANSGIGLVAARELARAGAHVVLAVRDLTKGEHATSTIGGHTEVRHLDLADLSSVRGFAESWSGDLHVLINNAGVANTPPGHTKDGFESQIGVNHLGPFALTNLLLPHIADRVVTVGSNAHRSAAIDLDDLNWQRRPYRSAAAYAQSKLANLLFTLELQRRLDAAGSPVRALAAHPGAAATNLNRHLGPLMKAVAATVGRLVMQDAADGARPILYAASRDLPGASYVGPAGAREQKGRPTLVGRSAAAADPDLATRLWTLSEQLTDTAFPLPARPRHPARTD</sequence>
<keyword evidence="3" id="KW-1185">Reference proteome</keyword>
<reference evidence="2 3" key="1">
    <citation type="submission" date="2018-01" db="EMBL/GenBank/DDBJ databases">
        <title>Draft genome sequence of Nonomuraea sp. KC333.</title>
        <authorList>
            <person name="Sahin N."/>
            <person name="Saygin H."/>
            <person name="Ay H."/>
        </authorList>
    </citation>
    <scope>NUCLEOTIDE SEQUENCE [LARGE SCALE GENOMIC DNA]</scope>
    <source>
        <strain evidence="2 3">KC333</strain>
    </source>
</reference>
<dbReference type="Proteomes" id="UP000249304">
    <property type="component" value="Unassembled WGS sequence"/>
</dbReference>
<dbReference type="Gene3D" id="3.40.50.720">
    <property type="entry name" value="NAD(P)-binding Rossmann-like Domain"/>
    <property type="match status" value="1"/>
</dbReference>
<dbReference type="RefSeq" id="WP_111182510.1">
    <property type="nucleotide sequence ID" value="NZ_POUD01000166.1"/>
</dbReference>
<dbReference type="AlphaFoldDB" id="A0A2W2DMD7"/>
<evidence type="ECO:0000256" key="1">
    <source>
        <dbReference type="ARBA" id="ARBA00023002"/>
    </source>
</evidence>
<dbReference type="GO" id="GO:0016491">
    <property type="term" value="F:oxidoreductase activity"/>
    <property type="evidence" value="ECO:0007669"/>
    <property type="project" value="UniProtKB-KW"/>
</dbReference>
<dbReference type="EMBL" id="POUD01000166">
    <property type="protein sequence ID" value="PZG13116.1"/>
    <property type="molecule type" value="Genomic_DNA"/>
</dbReference>
<dbReference type="OrthoDB" id="4577644at2"/>
<dbReference type="PANTHER" id="PTHR43157">
    <property type="entry name" value="PHOSPHATIDYLINOSITOL-GLYCAN BIOSYNTHESIS CLASS F PROTEIN-RELATED"/>
    <property type="match status" value="1"/>
</dbReference>
<dbReference type="NCBIfam" id="NF004846">
    <property type="entry name" value="PRK06197.1"/>
    <property type="match status" value="1"/>
</dbReference>
<organism evidence="2 3">
    <name type="scientific">Nonomuraea aridisoli</name>
    <dbReference type="NCBI Taxonomy" id="2070368"/>
    <lineage>
        <taxon>Bacteria</taxon>
        <taxon>Bacillati</taxon>
        <taxon>Actinomycetota</taxon>
        <taxon>Actinomycetes</taxon>
        <taxon>Streptosporangiales</taxon>
        <taxon>Streptosporangiaceae</taxon>
        <taxon>Nonomuraea</taxon>
    </lineage>
</organism>
<dbReference type="PANTHER" id="PTHR43157:SF31">
    <property type="entry name" value="PHOSPHATIDYLINOSITOL-GLYCAN BIOSYNTHESIS CLASS F PROTEIN"/>
    <property type="match status" value="1"/>
</dbReference>
<dbReference type="InterPro" id="IPR002347">
    <property type="entry name" value="SDR_fam"/>
</dbReference>
<dbReference type="PRINTS" id="PR00081">
    <property type="entry name" value="GDHRDH"/>
</dbReference>
<comment type="caution">
    <text evidence="2">The sequence shown here is derived from an EMBL/GenBank/DDBJ whole genome shotgun (WGS) entry which is preliminary data.</text>
</comment>
<keyword evidence="1" id="KW-0560">Oxidoreductase</keyword>
<dbReference type="Pfam" id="PF00106">
    <property type="entry name" value="adh_short"/>
    <property type="match status" value="1"/>
</dbReference>
<gene>
    <name evidence="2" type="ORF">C1J01_30890</name>
</gene>
<accession>A0A2W2DMD7</accession>
<evidence type="ECO:0000313" key="2">
    <source>
        <dbReference type="EMBL" id="PZG13116.1"/>
    </source>
</evidence>
<name>A0A2W2DMD7_9ACTN</name>
<protein>
    <submittedName>
        <fullName evidence="2">Oxidoreductase</fullName>
    </submittedName>
</protein>
<dbReference type="SUPFAM" id="SSF51735">
    <property type="entry name" value="NAD(P)-binding Rossmann-fold domains"/>
    <property type="match status" value="1"/>
</dbReference>